<dbReference type="PANTHER" id="PTHR19288">
    <property type="entry name" value="4-NITROPHENYLPHOSPHATASE-RELATED"/>
    <property type="match status" value="1"/>
</dbReference>
<dbReference type="EMBL" id="OBEN01000001">
    <property type="protein sequence ID" value="SNZ11011.1"/>
    <property type="molecule type" value="Genomic_DNA"/>
</dbReference>
<dbReference type="InterPro" id="IPR006357">
    <property type="entry name" value="HAD-SF_hydro_IIA"/>
</dbReference>
<proteinExistence type="predicted"/>
<reference evidence="2" key="1">
    <citation type="submission" date="2017-09" db="EMBL/GenBank/DDBJ databases">
        <authorList>
            <person name="Varghese N."/>
            <person name="Submissions S."/>
        </authorList>
    </citation>
    <scope>NUCLEOTIDE SEQUENCE [LARGE SCALE GENOMIC DNA]</scope>
    <source>
        <strain evidence="2">DSM 2913</strain>
    </source>
</reference>
<dbReference type="GO" id="GO:0005737">
    <property type="term" value="C:cytoplasm"/>
    <property type="evidence" value="ECO:0007669"/>
    <property type="project" value="TreeGrafter"/>
</dbReference>
<dbReference type="AlphaFoldDB" id="A0A285NTN1"/>
<dbReference type="Pfam" id="PF13242">
    <property type="entry name" value="Hydrolase_like"/>
    <property type="match status" value="1"/>
</dbReference>
<keyword evidence="2" id="KW-1185">Reference proteome</keyword>
<evidence type="ECO:0000313" key="2">
    <source>
        <dbReference type="Proteomes" id="UP000218627"/>
    </source>
</evidence>
<dbReference type="Proteomes" id="UP000218627">
    <property type="component" value="Unassembled WGS sequence"/>
</dbReference>
<evidence type="ECO:0000313" key="1">
    <source>
        <dbReference type="EMBL" id="SNZ11011.1"/>
    </source>
</evidence>
<dbReference type="Gene3D" id="3.40.50.1000">
    <property type="entry name" value="HAD superfamily/HAD-like"/>
    <property type="match status" value="2"/>
</dbReference>
<name>A0A285NTN1_9AQUI</name>
<dbReference type="PANTHER" id="PTHR19288:SF46">
    <property type="entry name" value="HALOACID DEHALOGENASE-LIKE HYDROLASE DOMAIN-CONTAINING PROTEIN 2"/>
    <property type="match status" value="1"/>
</dbReference>
<sequence>MIRLLVDLDGVLVKDKALNPFPDALEFLDFLEKNSLPFRVVSNNSTRPPKEMLENLRQKGVILSEDKFISPLVVLPEYLRNKKLHRLFVIGTPSLKSYLQEEGFQVVDDHQADAVVIGQDKSLDFQKIKTATSAVFLQNAKIIPVNLSRIVKDDDGLYFPGAGSVANMLVHACNYSQEVPNLGKPSPEFIGYATKGMPEGETYLISDDIYTDLMGAKSLGIKTVFMTTGKYKEEELSKTEFKPDFIFSSLSELKNFLKTFLR</sequence>
<organism evidence="1 2">
    <name type="scientific">Hydrogenobacter hydrogenophilus</name>
    <dbReference type="NCBI Taxonomy" id="35835"/>
    <lineage>
        <taxon>Bacteria</taxon>
        <taxon>Pseudomonadati</taxon>
        <taxon>Aquificota</taxon>
        <taxon>Aquificia</taxon>
        <taxon>Aquificales</taxon>
        <taxon>Aquificaceae</taxon>
        <taxon>Hydrogenobacter</taxon>
    </lineage>
</organism>
<dbReference type="NCBIfam" id="TIGR01460">
    <property type="entry name" value="HAD-SF-IIA"/>
    <property type="match status" value="1"/>
</dbReference>
<dbReference type="Pfam" id="PF13344">
    <property type="entry name" value="Hydrolase_6"/>
    <property type="match status" value="1"/>
</dbReference>
<dbReference type="GO" id="GO:0016791">
    <property type="term" value="F:phosphatase activity"/>
    <property type="evidence" value="ECO:0007669"/>
    <property type="project" value="TreeGrafter"/>
</dbReference>
<dbReference type="SUPFAM" id="SSF56784">
    <property type="entry name" value="HAD-like"/>
    <property type="match status" value="1"/>
</dbReference>
<dbReference type="InterPro" id="IPR036412">
    <property type="entry name" value="HAD-like_sf"/>
</dbReference>
<dbReference type="OrthoDB" id="9810449at2"/>
<gene>
    <name evidence="1" type="ORF">SAMN06265353_0114</name>
</gene>
<dbReference type="InterPro" id="IPR023214">
    <property type="entry name" value="HAD_sf"/>
</dbReference>
<accession>A0A285NTN1</accession>
<dbReference type="RefSeq" id="WP_096600014.1">
    <property type="nucleotide sequence ID" value="NZ_OBEN01000001.1"/>
</dbReference>
<protein>
    <submittedName>
        <fullName evidence="1">4-nitrophenyl phosphatase</fullName>
    </submittedName>
</protein>